<organism evidence="7 8">
    <name type="scientific">Polarella glacialis</name>
    <name type="common">Dinoflagellate</name>
    <dbReference type="NCBI Taxonomy" id="89957"/>
    <lineage>
        <taxon>Eukaryota</taxon>
        <taxon>Sar</taxon>
        <taxon>Alveolata</taxon>
        <taxon>Dinophyceae</taxon>
        <taxon>Suessiales</taxon>
        <taxon>Suessiaceae</taxon>
        <taxon>Polarella</taxon>
    </lineage>
</organism>
<reference evidence="7" key="1">
    <citation type="submission" date="2021-02" db="EMBL/GenBank/DDBJ databases">
        <authorList>
            <person name="Dougan E. K."/>
            <person name="Rhodes N."/>
            <person name="Thang M."/>
            <person name="Chan C."/>
        </authorList>
    </citation>
    <scope>NUCLEOTIDE SEQUENCE</scope>
</reference>
<dbReference type="OrthoDB" id="444127at2759"/>
<sequence length="303" mass="33341">AYYINLTVTSRWGLSTTLQVKLTKLGVSAPMVDISGPSTITVNRTQLVSLLANGVASECINVKRELGYRWSENTGQLDLSMTPDIVYTTRSLVIPAFVLEPVGSGNDVNVYNFTVMVVALDGDGNPISATVSASVTVKVQRSPVYVSLATEDRMMTRGDILVLDARESQDPDYPTNPGMTFRGSFRWWCLNPARLPCFGSDPLGEFPPLETCTTDINSRITSGGQTFSTPLFEDRIYCRWARGVLMVSTTNFTAGEYIFTVLAEAVDGRTSKQDVRITITEMQVPQIRLEINDPVPKFPVTTQ</sequence>
<evidence type="ECO:0000313" key="7">
    <source>
        <dbReference type="EMBL" id="CAE8607311.1"/>
    </source>
</evidence>
<dbReference type="Pfam" id="PF02010">
    <property type="entry name" value="REJ"/>
    <property type="match status" value="1"/>
</dbReference>
<dbReference type="AlphaFoldDB" id="A0A813F6Z9"/>
<name>A0A813F6Z9_POLGL</name>
<evidence type="ECO:0000256" key="2">
    <source>
        <dbReference type="ARBA" id="ARBA00022692"/>
    </source>
</evidence>
<dbReference type="PANTHER" id="PTHR46730">
    <property type="entry name" value="POLYCYSTIN-1"/>
    <property type="match status" value="1"/>
</dbReference>
<keyword evidence="2" id="KW-0812">Transmembrane</keyword>
<keyword evidence="8" id="KW-1185">Reference proteome</keyword>
<dbReference type="EMBL" id="CAJNNV010021160">
    <property type="protein sequence ID" value="CAE8607311.1"/>
    <property type="molecule type" value="Genomic_DNA"/>
</dbReference>
<dbReference type="GO" id="GO:0005886">
    <property type="term" value="C:plasma membrane"/>
    <property type="evidence" value="ECO:0007669"/>
    <property type="project" value="TreeGrafter"/>
</dbReference>
<keyword evidence="4" id="KW-1133">Transmembrane helix</keyword>
<keyword evidence="5" id="KW-0472">Membrane</keyword>
<dbReference type="GO" id="GO:0005261">
    <property type="term" value="F:monoatomic cation channel activity"/>
    <property type="evidence" value="ECO:0007669"/>
    <property type="project" value="TreeGrafter"/>
</dbReference>
<evidence type="ECO:0000256" key="5">
    <source>
        <dbReference type="ARBA" id="ARBA00023136"/>
    </source>
</evidence>
<proteinExistence type="predicted"/>
<comment type="subcellular location">
    <subcellularLocation>
        <location evidence="1">Membrane</location>
    </subcellularLocation>
</comment>
<feature type="non-terminal residue" evidence="7">
    <location>
        <position position="303"/>
    </location>
</feature>
<dbReference type="Proteomes" id="UP000654075">
    <property type="component" value="Unassembled WGS sequence"/>
</dbReference>
<dbReference type="PANTHER" id="PTHR46730:SF1">
    <property type="entry name" value="PLAT DOMAIN-CONTAINING PROTEIN"/>
    <property type="match status" value="1"/>
</dbReference>
<protein>
    <recommendedName>
        <fullName evidence="6">PKD/REJ-like domain-containing protein</fullName>
    </recommendedName>
</protein>
<evidence type="ECO:0000256" key="3">
    <source>
        <dbReference type="ARBA" id="ARBA00022737"/>
    </source>
</evidence>
<accession>A0A813F6Z9</accession>
<keyword evidence="3" id="KW-0677">Repeat</keyword>
<feature type="domain" description="PKD/REJ-like" evidence="6">
    <location>
        <begin position="108"/>
        <end position="290"/>
    </location>
</feature>
<evidence type="ECO:0000259" key="6">
    <source>
        <dbReference type="Pfam" id="PF02010"/>
    </source>
</evidence>
<evidence type="ECO:0000256" key="1">
    <source>
        <dbReference type="ARBA" id="ARBA00004370"/>
    </source>
</evidence>
<feature type="non-terminal residue" evidence="7">
    <location>
        <position position="1"/>
    </location>
</feature>
<dbReference type="InterPro" id="IPR002859">
    <property type="entry name" value="PKD/REJ-like"/>
</dbReference>
<evidence type="ECO:0000313" key="8">
    <source>
        <dbReference type="Proteomes" id="UP000654075"/>
    </source>
</evidence>
<dbReference type="GO" id="GO:0006816">
    <property type="term" value="P:calcium ion transport"/>
    <property type="evidence" value="ECO:0007669"/>
    <property type="project" value="TreeGrafter"/>
</dbReference>
<gene>
    <name evidence="7" type="ORF">PGLA1383_LOCUS25242</name>
</gene>
<comment type="caution">
    <text evidence="7">The sequence shown here is derived from an EMBL/GenBank/DDBJ whole genome shotgun (WGS) entry which is preliminary data.</text>
</comment>
<evidence type="ECO:0000256" key="4">
    <source>
        <dbReference type="ARBA" id="ARBA00022989"/>
    </source>
</evidence>